<dbReference type="InterPro" id="IPR001647">
    <property type="entry name" value="HTH_TetR"/>
</dbReference>
<proteinExistence type="predicted"/>
<dbReference type="RefSeq" id="WP_281418582.1">
    <property type="nucleotide sequence ID" value="NZ_JAHBGB010000041.1"/>
</dbReference>
<feature type="domain" description="HTH tetR-type" evidence="6">
    <location>
        <begin position="39"/>
        <end position="99"/>
    </location>
</feature>
<dbReference type="Gene3D" id="1.10.357.10">
    <property type="entry name" value="Tetracycline Repressor, domain 2"/>
    <property type="match status" value="1"/>
</dbReference>
<dbReference type="PRINTS" id="PR00455">
    <property type="entry name" value="HTHTETR"/>
</dbReference>
<feature type="compositionally biased region" description="Basic and acidic residues" evidence="5">
    <location>
        <begin position="1"/>
        <end position="14"/>
    </location>
</feature>
<evidence type="ECO:0000256" key="4">
    <source>
        <dbReference type="PROSITE-ProRule" id="PRU00335"/>
    </source>
</evidence>
<feature type="DNA-binding region" description="H-T-H motif" evidence="4">
    <location>
        <begin position="62"/>
        <end position="81"/>
    </location>
</feature>
<feature type="region of interest" description="Disordered" evidence="5">
    <location>
        <begin position="1"/>
        <end position="38"/>
    </location>
</feature>
<evidence type="ECO:0000256" key="5">
    <source>
        <dbReference type="SAM" id="MobiDB-lite"/>
    </source>
</evidence>
<dbReference type="PANTHER" id="PTHR30055:SF148">
    <property type="entry name" value="TETR-FAMILY TRANSCRIPTIONAL REGULATOR"/>
    <property type="match status" value="1"/>
</dbReference>
<keyword evidence="8" id="KW-1185">Reference proteome</keyword>
<dbReference type="Pfam" id="PF16859">
    <property type="entry name" value="TetR_C_11"/>
    <property type="match status" value="1"/>
</dbReference>
<keyword evidence="3" id="KW-0804">Transcription</keyword>
<keyword evidence="1" id="KW-0805">Transcription regulation</keyword>
<dbReference type="Proteomes" id="UP001597299">
    <property type="component" value="Unassembled WGS sequence"/>
</dbReference>
<evidence type="ECO:0000256" key="1">
    <source>
        <dbReference type="ARBA" id="ARBA00023015"/>
    </source>
</evidence>
<reference evidence="8" key="1">
    <citation type="journal article" date="2019" name="Int. J. Syst. Evol. Microbiol.">
        <title>The Global Catalogue of Microorganisms (GCM) 10K type strain sequencing project: providing services to taxonomists for standard genome sequencing and annotation.</title>
        <authorList>
            <consortium name="The Broad Institute Genomics Platform"/>
            <consortium name="The Broad Institute Genome Sequencing Center for Infectious Disease"/>
            <person name="Wu L."/>
            <person name="Ma J."/>
        </authorList>
    </citation>
    <scope>NUCLEOTIDE SEQUENCE [LARGE SCALE GENOMIC DNA]</scope>
    <source>
        <strain evidence="8">CCM 7435</strain>
    </source>
</reference>
<dbReference type="Gene3D" id="1.10.10.60">
    <property type="entry name" value="Homeodomain-like"/>
    <property type="match status" value="1"/>
</dbReference>
<feature type="compositionally biased region" description="Low complexity" evidence="5">
    <location>
        <begin position="19"/>
        <end position="38"/>
    </location>
</feature>
<sequence>MTDDPAREKDRVSDRALMAGSSPAPASPSRVSAGPRRSKAASEAILDAAEALLAERGYAGFSIEQVAKRAGAGKPTIYRWWNSKAALLLDIYARQKLALAEDATGTLEGDLTAMIRTISRFWRETPAGGAFRSIIAEAQSDPAALDALRAFLAERRHHLALVFERAHQRGELDPAVDLDTTVDIVGGYVWARLLTGRMEDDVETITAAVRQIARGMLRR</sequence>
<dbReference type="SUPFAM" id="SSF48498">
    <property type="entry name" value="Tetracyclin repressor-like, C-terminal domain"/>
    <property type="match status" value="1"/>
</dbReference>
<name>A0ABW4YRQ2_9HYPH</name>
<protein>
    <submittedName>
        <fullName evidence="7">TetR/AcrR family transcriptional regulator</fullName>
    </submittedName>
</protein>
<evidence type="ECO:0000256" key="3">
    <source>
        <dbReference type="ARBA" id="ARBA00023163"/>
    </source>
</evidence>
<dbReference type="SUPFAM" id="SSF46689">
    <property type="entry name" value="Homeodomain-like"/>
    <property type="match status" value="1"/>
</dbReference>
<dbReference type="InterPro" id="IPR011075">
    <property type="entry name" value="TetR_C"/>
</dbReference>
<dbReference type="PROSITE" id="PS50977">
    <property type="entry name" value="HTH_TETR_2"/>
    <property type="match status" value="1"/>
</dbReference>
<gene>
    <name evidence="7" type="ORF">ACFSNC_01245</name>
</gene>
<dbReference type="PANTHER" id="PTHR30055">
    <property type="entry name" value="HTH-TYPE TRANSCRIPTIONAL REGULATOR RUTR"/>
    <property type="match status" value="1"/>
</dbReference>
<dbReference type="EMBL" id="JBHUHD010000001">
    <property type="protein sequence ID" value="MFD2139015.1"/>
    <property type="molecule type" value="Genomic_DNA"/>
</dbReference>
<dbReference type="InterPro" id="IPR050109">
    <property type="entry name" value="HTH-type_TetR-like_transc_reg"/>
</dbReference>
<dbReference type="InterPro" id="IPR009057">
    <property type="entry name" value="Homeodomain-like_sf"/>
</dbReference>
<comment type="caution">
    <text evidence="7">The sequence shown here is derived from an EMBL/GenBank/DDBJ whole genome shotgun (WGS) entry which is preliminary data.</text>
</comment>
<keyword evidence="2 4" id="KW-0238">DNA-binding</keyword>
<evidence type="ECO:0000256" key="2">
    <source>
        <dbReference type="ARBA" id="ARBA00023125"/>
    </source>
</evidence>
<accession>A0ABW4YRQ2</accession>
<organism evidence="7 8">
    <name type="scientific">Ancylobacter oerskovii</name>
    <dbReference type="NCBI Taxonomy" id="459519"/>
    <lineage>
        <taxon>Bacteria</taxon>
        <taxon>Pseudomonadati</taxon>
        <taxon>Pseudomonadota</taxon>
        <taxon>Alphaproteobacteria</taxon>
        <taxon>Hyphomicrobiales</taxon>
        <taxon>Xanthobacteraceae</taxon>
        <taxon>Ancylobacter</taxon>
    </lineage>
</organism>
<evidence type="ECO:0000313" key="7">
    <source>
        <dbReference type="EMBL" id="MFD2139015.1"/>
    </source>
</evidence>
<dbReference type="Pfam" id="PF00440">
    <property type="entry name" value="TetR_N"/>
    <property type="match status" value="1"/>
</dbReference>
<dbReference type="InterPro" id="IPR036271">
    <property type="entry name" value="Tet_transcr_reg_TetR-rel_C_sf"/>
</dbReference>
<evidence type="ECO:0000313" key="8">
    <source>
        <dbReference type="Proteomes" id="UP001597299"/>
    </source>
</evidence>
<evidence type="ECO:0000259" key="6">
    <source>
        <dbReference type="PROSITE" id="PS50977"/>
    </source>
</evidence>